<dbReference type="PANTHER" id="PTHR20857:SF15">
    <property type="entry name" value="THIAMINE-PHOSPHATE SYNTHASE"/>
    <property type="match status" value="1"/>
</dbReference>
<dbReference type="Proteomes" id="UP000184488">
    <property type="component" value="Unassembled WGS sequence"/>
</dbReference>
<dbReference type="OrthoDB" id="194683at2"/>
<feature type="domain" description="Thiamine phosphate synthase/TenI" evidence="3">
    <location>
        <begin position="2"/>
        <end position="167"/>
    </location>
</feature>
<dbReference type="GO" id="GO:0004789">
    <property type="term" value="F:thiamine-phosphate diphosphorylase activity"/>
    <property type="evidence" value="ECO:0007669"/>
    <property type="project" value="TreeGrafter"/>
</dbReference>
<dbReference type="InterPro" id="IPR013785">
    <property type="entry name" value="Aldolase_TIM"/>
</dbReference>
<dbReference type="CDD" id="cd00564">
    <property type="entry name" value="TMP_TenI"/>
    <property type="match status" value="1"/>
</dbReference>
<protein>
    <submittedName>
        <fullName evidence="4">Thiamine-phosphate pyrophosphorylase</fullName>
    </submittedName>
</protein>
<dbReference type="PANTHER" id="PTHR20857">
    <property type="entry name" value="THIAMINE-PHOSPHATE PYROPHOSPHORYLASE"/>
    <property type="match status" value="1"/>
</dbReference>
<reference evidence="5" key="1">
    <citation type="submission" date="2016-11" db="EMBL/GenBank/DDBJ databases">
        <authorList>
            <person name="Varghese N."/>
            <person name="Submissions S."/>
        </authorList>
    </citation>
    <scope>NUCLEOTIDE SEQUENCE [LARGE SCALE GENOMIC DNA]</scope>
    <source>
        <strain evidence="5">DSM 18829</strain>
    </source>
</reference>
<keyword evidence="5" id="KW-1185">Reference proteome</keyword>
<dbReference type="STRING" id="415425.SAMN05444363_0453"/>
<dbReference type="EMBL" id="FQZI01000001">
    <property type="protein sequence ID" value="SHI41128.1"/>
    <property type="molecule type" value="Genomic_DNA"/>
</dbReference>
<dbReference type="Pfam" id="PF02581">
    <property type="entry name" value="TMP-TENI"/>
    <property type="match status" value="1"/>
</dbReference>
<evidence type="ECO:0000313" key="4">
    <source>
        <dbReference type="EMBL" id="SHI41128.1"/>
    </source>
</evidence>
<dbReference type="GO" id="GO:0009228">
    <property type="term" value="P:thiamine biosynthetic process"/>
    <property type="evidence" value="ECO:0007669"/>
    <property type="project" value="UniProtKB-KW"/>
</dbReference>
<dbReference type="Gene3D" id="3.20.20.70">
    <property type="entry name" value="Aldolase class I"/>
    <property type="match status" value="1"/>
</dbReference>
<comment type="pathway">
    <text evidence="1">Cofactor biosynthesis; thiamine diphosphate biosynthesis.</text>
</comment>
<evidence type="ECO:0000256" key="1">
    <source>
        <dbReference type="ARBA" id="ARBA00004948"/>
    </source>
</evidence>
<dbReference type="RefSeq" id="WP_073308177.1">
    <property type="nucleotide sequence ID" value="NZ_FQZI01000001.1"/>
</dbReference>
<evidence type="ECO:0000259" key="3">
    <source>
        <dbReference type="Pfam" id="PF02581"/>
    </source>
</evidence>
<dbReference type="GO" id="GO:0005737">
    <property type="term" value="C:cytoplasm"/>
    <property type="evidence" value="ECO:0007669"/>
    <property type="project" value="TreeGrafter"/>
</dbReference>
<keyword evidence="2" id="KW-0784">Thiamine biosynthesis</keyword>
<dbReference type="InterPro" id="IPR022998">
    <property type="entry name" value="ThiamineP_synth_TenI"/>
</dbReference>
<dbReference type="InterPro" id="IPR036206">
    <property type="entry name" value="ThiamineP_synth_sf"/>
</dbReference>
<name>A0A1M6AXS5_9FLAO</name>
<organism evidence="4 5">
    <name type="scientific">Flavobacterium terrae</name>
    <dbReference type="NCBI Taxonomy" id="415425"/>
    <lineage>
        <taxon>Bacteria</taxon>
        <taxon>Pseudomonadati</taxon>
        <taxon>Bacteroidota</taxon>
        <taxon>Flavobacteriia</taxon>
        <taxon>Flavobacteriales</taxon>
        <taxon>Flavobacteriaceae</taxon>
        <taxon>Flavobacterium</taxon>
    </lineage>
</organism>
<evidence type="ECO:0000256" key="2">
    <source>
        <dbReference type="ARBA" id="ARBA00022977"/>
    </source>
</evidence>
<accession>A0A1M6AXS5</accession>
<sequence>MIVITNPTAVRNEISIIHSLFENGLELLHIRKPDYSEAEMVSFLTAIGSDSSKQLVLHSHHHLADYFGINRLHSPKDVKKIVNPIFSTSTHSIAEFNALEENYSYAFLSPVYPSISKQGYTSTENHLEAIKERSNFNTKLVALGGISAENIAETLKKGFDEVALLGTIWNSTNTLENFKKCQQIVHSF</sequence>
<evidence type="ECO:0000313" key="5">
    <source>
        <dbReference type="Proteomes" id="UP000184488"/>
    </source>
</evidence>
<dbReference type="AlphaFoldDB" id="A0A1M6AXS5"/>
<dbReference type="SUPFAM" id="SSF51391">
    <property type="entry name" value="Thiamin phosphate synthase"/>
    <property type="match status" value="1"/>
</dbReference>
<proteinExistence type="predicted"/>
<gene>
    <name evidence="4" type="ORF">SAMN05444363_0453</name>
</gene>